<dbReference type="OrthoDB" id="6247875at2759"/>
<dbReference type="InterPro" id="IPR036910">
    <property type="entry name" value="HMG_box_dom_sf"/>
</dbReference>
<dbReference type="EMBL" id="LPNN01000001">
    <property type="protein sequence ID" value="OEJ92640.1"/>
    <property type="molecule type" value="Genomic_DNA"/>
</dbReference>
<organism evidence="1 2">
    <name type="scientific">Hanseniaspora uvarum</name>
    <name type="common">Yeast</name>
    <name type="synonym">Kloeckera apiculata</name>
    <dbReference type="NCBI Taxonomy" id="29833"/>
    <lineage>
        <taxon>Eukaryota</taxon>
        <taxon>Fungi</taxon>
        <taxon>Dikarya</taxon>
        <taxon>Ascomycota</taxon>
        <taxon>Saccharomycotina</taxon>
        <taxon>Saccharomycetes</taxon>
        <taxon>Saccharomycodales</taxon>
        <taxon>Saccharomycodaceae</taxon>
        <taxon>Hanseniaspora</taxon>
    </lineage>
</organism>
<evidence type="ECO:0000313" key="1">
    <source>
        <dbReference type="EMBL" id="OEJ92640.1"/>
    </source>
</evidence>
<gene>
    <name evidence="1" type="ORF">AWRI3580_g475</name>
</gene>
<name>A0A1E5S078_HANUV</name>
<dbReference type="AlphaFoldDB" id="A0A1E5S078"/>
<reference evidence="2" key="1">
    <citation type="journal article" date="2016" name="Genome Announc.">
        <title>Genome sequences of three species of Hanseniaspora isolated from spontaneous wine fermentations.</title>
        <authorList>
            <person name="Sternes P.R."/>
            <person name="Lee D."/>
            <person name="Kutyna D.R."/>
            <person name="Borneman A.R."/>
        </authorList>
    </citation>
    <scope>NUCLEOTIDE SEQUENCE [LARGE SCALE GENOMIC DNA]</scope>
    <source>
        <strain evidence="2">AWRI3580</strain>
    </source>
</reference>
<evidence type="ECO:0000313" key="2">
    <source>
        <dbReference type="Proteomes" id="UP000095358"/>
    </source>
</evidence>
<dbReference type="Proteomes" id="UP000095358">
    <property type="component" value="Unassembled WGS sequence"/>
</dbReference>
<keyword evidence="2" id="KW-1185">Reference proteome</keyword>
<protein>
    <submittedName>
        <fullName evidence="1">Uncharacterized protein</fullName>
    </submittedName>
</protein>
<dbReference type="VEuPathDB" id="FungiDB:AWRI3580_g475"/>
<accession>A0A1E5S078</accession>
<dbReference type="Gene3D" id="1.10.30.10">
    <property type="entry name" value="High mobility group box domain"/>
    <property type="match status" value="1"/>
</dbReference>
<proteinExistence type="predicted"/>
<comment type="caution">
    <text evidence="1">The sequence shown here is derived from an EMBL/GenBank/DDBJ whole genome shotgun (WGS) entry which is preliminary data.</text>
</comment>
<sequence length="264" mass="30728">MNNEQIPVKVSFGAALKKKQSKSFNEILNEYGNRGEFPFLINKRFDSLYFSVQSDENSNIGLQNSETERFIKTHTHFYEKISKPQNQWVLFAQLNGRLIGTVFKMEEGKMATATVITPVLKKVWANLNQESTQYYNYLSTLEHNLHRAIHPNYQVQHSKVKLSKISSDLLASNLLVKNPTTDVDKSHDTNFINFLRKNKKRNYKLSAYSFLSFNKESISTNRKNVEKFVMSQHNKYAGLKTLKYCNRIKFESKKLPGKQNKVKK</sequence>